<organism evidence="3">
    <name type="scientific">uncultured Rubrobacteraceae bacterium</name>
    <dbReference type="NCBI Taxonomy" id="349277"/>
    <lineage>
        <taxon>Bacteria</taxon>
        <taxon>Bacillati</taxon>
        <taxon>Actinomycetota</taxon>
        <taxon>Rubrobacteria</taxon>
        <taxon>Rubrobacterales</taxon>
        <taxon>Rubrobacteraceae</taxon>
        <taxon>environmental samples</taxon>
    </lineage>
</organism>
<feature type="compositionally biased region" description="Basic and acidic residues" evidence="1">
    <location>
        <begin position="192"/>
        <end position="211"/>
    </location>
</feature>
<keyword evidence="2" id="KW-0812">Transmembrane</keyword>
<protein>
    <recommendedName>
        <fullName evidence="4">DUF4199 domain-containing protein</fullName>
    </recommendedName>
</protein>
<evidence type="ECO:0000256" key="2">
    <source>
        <dbReference type="SAM" id="Phobius"/>
    </source>
</evidence>
<name>A0A6J4QNB0_9ACTN</name>
<feature type="region of interest" description="Disordered" evidence="1">
    <location>
        <begin position="189"/>
        <end position="221"/>
    </location>
</feature>
<feature type="transmembrane region" description="Helical" evidence="2">
    <location>
        <begin position="6"/>
        <end position="27"/>
    </location>
</feature>
<evidence type="ECO:0000256" key="1">
    <source>
        <dbReference type="SAM" id="MobiDB-lite"/>
    </source>
</evidence>
<feature type="transmembrane region" description="Helical" evidence="2">
    <location>
        <begin position="84"/>
        <end position="109"/>
    </location>
</feature>
<keyword evidence="2" id="KW-0472">Membrane</keyword>
<proteinExistence type="predicted"/>
<reference evidence="3" key="1">
    <citation type="submission" date="2020-02" db="EMBL/GenBank/DDBJ databases">
        <authorList>
            <person name="Meier V. D."/>
        </authorList>
    </citation>
    <scope>NUCLEOTIDE SEQUENCE</scope>
    <source>
        <strain evidence="3">AVDCRST_MAG78</strain>
    </source>
</reference>
<dbReference type="EMBL" id="CADCVB010000169">
    <property type="protein sequence ID" value="CAA9442076.1"/>
    <property type="molecule type" value="Genomic_DNA"/>
</dbReference>
<feature type="transmembrane region" description="Helical" evidence="2">
    <location>
        <begin position="166"/>
        <end position="187"/>
    </location>
</feature>
<evidence type="ECO:0000313" key="3">
    <source>
        <dbReference type="EMBL" id="CAA9442076.1"/>
    </source>
</evidence>
<feature type="transmembrane region" description="Helical" evidence="2">
    <location>
        <begin position="48"/>
        <end position="64"/>
    </location>
</feature>
<sequence length="221" mass="23254">MNPFRAGVVYGTVAVVVALVADLRFLYIDPQGIPDWILTVIEGFRTQLALAAFLFLGVLAALRTRPVRNDPDVPYRSLLLRDCALASAIVAVMAGVTLFVVTALSATLFADEIRDYARDAAPSIVAYNEKVAGRVSDPPPIPSVSEIEAGLQPPALRDLGRSMANLVLRAILLGTVGALVGFLRGSLGSGEAGRDPARDPARDAALVEKEGSSSNGKSLEG</sequence>
<accession>A0A6J4QNB0</accession>
<gene>
    <name evidence="3" type="ORF">AVDCRST_MAG78-2548</name>
</gene>
<evidence type="ECO:0008006" key="4">
    <source>
        <dbReference type="Google" id="ProtNLM"/>
    </source>
</evidence>
<keyword evidence="2" id="KW-1133">Transmembrane helix</keyword>
<feature type="compositionally biased region" description="Polar residues" evidence="1">
    <location>
        <begin position="212"/>
        <end position="221"/>
    </location>
</feature>
<dbReference type="AlphaFoldDB" id="A0A6J4QNB0"/>